<gene>
    <name evidence="2" type="ordered locus">AALP_Aa3g187500</name>
</gene>
<dbReference type="OrthoDB" id="1106388at2759"/>
<keyword evidence="1" id="KW-0732">Signal</keyword>
<accession>A0A087HA50</accession>
<feature type="signal peptide" evidence="1">
    <location>
        <begin position="1"/>
        <end position="19"/>
    </location>
</feature>
<dbReference type="Proteomes" id="UP000029120">
    <property type="component" value="Chromosome 3"/>
</dbReference>
<dbReference type="EMBL" id="CM002871">
    <property type="protein sequence ID" value="KFK39002.1"/>
    <property type="molecule type" value="Genomic_DNA"/>
</dbReference>
<organism evidence="2 3">
    <name type="scientific">Arabis alpina</name>
    <name type="common">Alpine rock-cress</name>
    <dbReference type="NCBI Taxonomy" id="50452"/>
    <lineage>
        <taxon>Eukaryota</taxon>
        <taxon>Viridiplantae</taxon>
        <taxon>Streptophyta</taxon>
        <taxon>Embryophyta</taxon>
        <taxon>Tracheophyta</taxon>
        <taxon>Spermatophyta</taxon>
        <taxon>Magnoliopsida</taxon>
        <taxon>eudicotyledons</taxon>
        <taxon>Gunneridae</taxon>
        <taxon>Pentapetalae</taxon>
        <taxon>rosids</taxon>
        <taxon>malvids</taxon>
        <taxon>Brassicales</taxon>
        <taxon>Brassicaceae</taxon>
        <taxon>Arabideae</taxon>
        <taxon>Arabis</taxon>
    </lineage>
</organism>
<dbReference type="InterPro" id="IPR039252">
    <property type="entry name" value="RALFL27"/>
</dbReference>
<dbReference type="PANTHER" id="PTHR39112:SF1">
    <property type="entry name" value="PROTEIN RALF-LIKE 27"/>
    <property type="match status" value="1"/>
</dbReference>
<evidence type="ECO:0000313" key="3">
    <source>
        <dbReference type="Proteomes" id="UP000029120"/>
    </source>
</evidence>
<evidence type="ECO:0000256" key="1">
    <source>
        <dbReference type="SAM" id="SignalP"/>
    </source>
</evidence>
<feature type="chain" id="PRO_5001822948" evidence="1">
    <location>
        <begin position="20"/>
        <end position="112"/>
    </location>
</feature>
<dbReference type="PANTHER" id="PTHR39112">
    <property type="entry name" value="PROTEIN RALF-LIKE 27-RELATED"/>
    <property type="match status" value="1"/>
</dbReference>
<reference evidence="3" key="1">
    <citation type="journal article" date="2015" name="Nat. Plants">
        <title>Genome expansion of Arabis alpina linked with retrotransposition and reduced symmetric DNA methylation.</title>
        <authorList>
            <person name="Willing E.M."/>
            <person name="Rawat V."/>
            <person name="Mandakova T."/>
            <person name="Maumus F."/>
            <person name="James G.V."/>
            <person name="Nordstroem K.J."/>
            <person name="Becker C."/>
            <person name="Warthmann N."/>
            <person name="Chica C."/>
            <person name="Szarzynska B."/>
            <person name="Zytnicki M."/>
            <person name="Albani M.C."/>
            <person name="Kiefer C."/>
            <person name="Bergonzi S."/>
            <person name="Castaings L."/>
            <person name="Mateos J.L."/>
            <person name="Berns M.C."/>
            <person name="Bujdoso N."/>
            <person name="Piofczyk T."/>
            <person name="de Lorenzo L."/>
            <person name="Barrero-Sicilia C."/>
            <person name="Mateos I."/>
            <person name="Piednoel M."/>
            <person name="Hagmann J."/>
            <person name="Chen-Min-Tao R."/>
            <person name="Iglesias-Fernandez R."/>
            <person name="Schuster S.C."/>
            <person name="Alonso-Blanco C."/>
            <person name="Roudier F."/>
            <person name="Carbonero P."/>
            <person name="Paz-Ares J."/>
            <person name="Davis S.J."/>
            <person name="Pecinka A."/>
            <person name="Quesneville H."/>
            <person name="Colot V."/>
            <person name="Lysak M.A."/>
            <person name="Weigel D."/>
            <person name="Coupland G."/>
            <person name="Schneeberger K."/>
        </authorList>
    </citation>
    <scope>NUCLEOTIDE SEQUENCE [LARGE SCALE GENOMIC DNA]</scope>
    <source>
        <strain evidence="3">cv. Pajares</strain>
    </source>
</reference>
<sequence length="112" mass="11926">MTKSVFFFFFVSLLVLLEASSTTASARNATSELIYGGCPPGVTVGECITAMMGEEVVEGVEAVVKQTLKIRKTLGNPAVCNGNQYSNCIRAVSGETSTCTLYNRCQRGGQKS</sequence>
<proteinExistence type="predicted"/>
<evidence type="ECO:0000313" key="2">
    <source>
        <dbReference type="EMBL" id="KFK39002.1"/>
    </source>
</evidence>
<dbReference type="AlphaFoldDB" id="A0A087HA50"/>
<protein>
    <submittedName>
        <fullName evidence="2">Uncharacterized protein</fullName>
    </submittedName>
</protein>
<dbReference type="OMA" id="ECITAMM"/>
<name>A0A087HA50_ARAAL</name>
<dbReference type="eggNOG" id="ENOG502SWDV">
    <property type="taxonomic scope" value="Eukaryota"/>
</dbReference>
<dbReference type="Gramene" id="KFK39002">
    <property type="protein sequence ID" value="KFK39002"/>
    <property type="gene ID" value="AALP_AA3G187500"/>
</dbReference>
<keyword evidence="3" id="KW-1185">Reference proteome</keyword>